<evidence type="ECO:0000256" key="6">
    <source>
        <dbReference type="ARBA" id="ARBA00023204"/>
    </source>
</evidence>
<keyword evidence="3" id="KW-0227">DNA damage</keyword>
<feature type="compositionally biased region" description="Basic and acidic residues" evidence="10">
    <location>
        <begin position="37"/>
        <end position="53"/>
    </location>
</feature>
<dbReference type="InterPro" id="IPR012319">
    <property type="entry name" value="FPG_cat"/>
</dbReference>
<evidence type="ECO:0000259" key="11">
    <source>
        <dbReference type="PROSITE" id="PS51068"/>
    </source>
</evidence>
<dbReference type="InterPro" id="IPR035937">
    <property type="entry name" value="FPG_N"/>
</dbReference>
<keyword evidence="9" id="KW-0326">Glycosidase</keyword>
<dbReference type="GO" id="GO:0008534">
    <property type="term" value="F:oxidized purine nucleobase lesion DNA N-glycosylase activity"/>
    <property type="evidence" value="ECO:0007669"/>
    <property type="project" value="UniProtKB-EC"/>
</dbReference>
<dbReference type="Proteomes" id="UP000650533">
    <property type="component" value="Chromosome 16"/>
</dbReference>
<feature type="compositionally biased region" description="Low complexity" evidence="10">
    <location>
        <begin position="552"/>
        <end position="566"/>
    </location>
</feature>
<gene>
    <name evidence="12" type="ORF">RhiXN_02146</name>
</gene>
<feature type="compositionally biased region" description="Pro residues" evidence="10">
    <location>
        <begin position="668"/>
        <end position="690"/>
    </location>
</feature>
<feature type="region of interest" description="Disordered" evidence="10">
    <location>
        <begin position="1318"/>
        <end position="1341"/>
    </location>
</feature>
<evidence type="ECO:0000313" key="12">
    <source>
        <dbReference type="EMBL" id="QRW27551.1"/>
    </source>
</evidence>
<keyword evidence="7" id="KW-0456">Lyase</keyword>
<evidence type="ECO:0000313" key="13">
    <source>
        <dbReference type="Proteomes" id="UP000650533"/>
    </source>
</evidence>
<dbReference type="FunFam" id="1.10.8.50:FF:000009">
    <property type="entry name" value="Formamidopyrimidine-DNA glycosylase"/>
    <property type="match status" value="1"/>
</dbReference>
<dbReference type="Gene3D" id="1.10.8.50">
    <property type="match status" value="1"/>
</dbReference>
<evidence type="ECO:0000256" key="8">
    <source>
        <dbReference type="ARBA" id="ARBA00023268"/>
    </source>
</evidence>
<feature type="compositionally biased region" description="Low complexity" evidence="10">
    <location>
        <begin position="1257"/>
        <end position="1269"/>
    </location>
</feature>
<keyword evidence="6" id="KW-0234">DNA repair</keyword>
<feature type="region of interest" description="Disordered" evidence="10">
    <location>
        <begin position="1588"/>
        <end position="1611"/>
    </location>
</feature>
<evidence type="ECO:0000256" key="5">
    <source>
        <dbReference type="ARBA" id="ARBA00023125"/>
    </source>
</evidence>
<feature type="domain" description="Formamidopyrimidine-DNA glycosylase catalytic" evidence="11">
    <location>
        <begin position="909"/>
        <end position="1018"/>
    </location>
</feature>
<feature type="region of interest" description="Disordered" evidence="10">
    <location>
        <begin position="1170"/>
        <end position="1285"/>
    </location>
</feature>
<dbReference type="Pfam" id="PF06831">
    <property type="entry name" value="H2TH"/>
    <property type="match status" value="1"/>
</dbReference>
<evidence type="ECO:0000256" key="9">
    <source>
        <dbReference type="ARBA" id="ARBA00023295"/>
    </source>
</evidence>
<dbReference type="RefSeq" id="XP_043187788.1">
    <property type="nucleotide sequence ID" value="XM_043321965.1"/>
</dbReference>
<sequence length="1721" mass="186640">MARALRSSGASGTTSTPAPPATNGTATRARALKRKRTGDDEHSPKPAPKRDETDSASPLTELAPSPAVKDEADDLEPPNEDEHAPNDDDNTPSGDGGAASTPPAPLPRSPTPGAFVDGCDQPPSADDAHKLLTVLEMFDTQSLLARHVPPAEISLRAMLKNSTHSIRSLKTAVTALAPTQAHPRARLSLEQTAQRSFCDLALGLLEEISQKQPPLKTVHPYSSCPQSEDDTKPIRYALQQTIYGADYYTSVLIVLSGQASLTAIIPAAPIPVSAVPKLDTYTRKPTSIQSLWYSSQGQTVSGITELSYGSRCSFAPTYDSSGATVTRSEVDTLVARRMKASKAFEMTDGAANQQAKVESIHPDLVPIPAIDPSLEPQSTSSLTPTSVPKIASVLDPTLDSELCSVLDTAFQELALEDSIRGLLQSNARAMTRLIDLQNERFQRWDLRKPDLKVLDVGEGEELELARCIEKTLGLLTSLRPRTILSSISSEPTSLIPSSSVLRALHRTLPSEPSPGYRGTLDPRREMSLSDNTTIKMANVPPPVPAPPNVGTPRQAVPPLAAAPARPTYSTPAAAGSSYYSQQPGYPQTPVGQYPQAQVQPQGAYPQGQYAGYQQQQQQQQQQPQQAQAQPPAGQAQYPYPYNYPTAQPGAYPQAGYTPAQPGAAAYPAPTPGQNPAYPAQPQPGAYPNPVQPTAYPSTGQTAYPTPGQAATYPTPAVTYPAQAAVTYPAPTPGTTNTPRVITNMIKPAAQGVWSPGQGYTPAPASAAPGGYNTGYNPAVGGVQPQYPGTPGTGAPYSPSPTSTYAATPVKPTVPLRSAIPPHVRSTPGTPASPSTYLPGTGGHTPCLLSELLRTPRGMGKERLAPLELTERHYEPDTRILESRVAGLVFTFDYHLRAHNSFCLLPLKMPELPEVERAAKLTRHVAVGRTIDKVETLEDTIVATKVEADGLWRRQAKEITGRKVLDVKGEEPTWYRRRNKDLSADVWPPPRFLKFIMHFSATDTQPSTQLAFIDARRLARIRLAHDPLKEHPISELGFDPILSMPELDEFKALVVKRTCPVKALLLDQSFSAGVGNWVADEILFQSRIHPEQRASTLSEAQLQEMYTQTKSVCEIAVAVNADSSQFPKDWLFKYRWGKGEKNKTEMILPNGEKAKLKWLTVGGRTSALVEQLQKMPEGGRDRTKKPHAGQDTDEGDKQPGTSKAAPTKVGKRKAAARSAKQANDSPVEDGDSSDLTSVEDEPEDKGAKRVRRTVVQVGGKSARKGSASGSHPTPSALARKQKADAARNIQVAAPPSLPSNSIDGLPAALDIERFAQSLANASSTSPPPSGQPRCTKSSGQVREKAKLEIDPVKRKKFLKLLKRKRRLQVIRDGRKASQNVNVKKHGSKPIYGMQSECMQDIWGYRLYTSGVRTCQTHFYEVGSWPSGLIGPATAFWRSEDTALKKAESVTRVLWIRMHPAVVQNVLSCLKIASSQIPENDRPEIVDLSGDINAFELVGPRTSQVIHGALKLASSGLKSNSSGKLANARSPGNFSPGIIAGLLYMTRLSTANSKVDETHPSAVTTLVPPDSRLARSEIWEQSVRDELRTPTYKKGQLDRRRSENLVPGTQLRPTNNDDKIPLLLSSIRFLVVKPILRQIMSARNHCTAGQSYYLLRGLCLSYRALLILELALWGLRKAHQRLETKSLHFQMIMLDAQRIRHGYKTSSNGTCNGNEPKGEARKL</sequence>
<dbReference type="Gene3D" id="3.20.190.10">
    <property type="entry name" value="MutM-like, N-terminal"/>
    <property type="match status" value="1"/>
</dbReference>
<dbReference type="GO" id="GO:0005634">
    <property type="term" value="C:nucleus"/>
    <property type="evidence" value="ECO:0007669"/>
    <property type="project" value="TreeGrafter"/>
</dbReference>
<dbReference type="GO" id="GO:0003906">
    <property type="term" value="F:DNA-(apurinic or apyrimidinic site) endonuclease activity"/>
    <property type="evidence" value="ECO:0007669"/>
    <property type="project" value="InterPro"/>
</dbReference>
<dbReference type="SMART" id="SM00898">
    <property type="entry name" value="Fapy_DNA_glyco"/>
    <property type="match status" value="1"/>
</dbReference>
<comment type="catalytic activity">
    <reaction evidence="1">
        <text>Hydrolysis of DNA containing ring-opened 7-methylguanine residues, releasing 2,6-diamino-4-hydroxy-5-(N-methyl)formamidopyrimidine.</text>
        <dbReference type="EC" id="3.2.2.23"/>
    </reaction>
</comment>
<dbReference type="SMART" id="SM01232">
    <property type="entry name" value="H2TH"/>
    <property type="match status" value="1"/>
</dbReference>
<feature type="region of interest" description="Disordered" evidence="10">
    <location>
        <begin position="817"/>
        <end position="840"/>
    </location>
</feature>
<name>A0A8H8T2J1_9AGAM</name>
<evidence type="ECO:0000256" key="10">
    <source>
        <dbReference type="SAM" id="MobiDB-lite"/>
    </source>
</evidence>
<feature type="region of interest" description="Disordered" evidence="10">
    <location>
        <begin position="1"/>
        <end position="124"/>
    </location>
</feature>
<protein>
    <submittedName>
        <fullName evidence="12">Formamidopyrimidine-DNA glycosylase</fullName>
    </submittedName>
</protein>
<dbReference type="GO" id="GO:0008270">
    <property type="term" value="F:zinc ion binding"/>
    <property type="evidence" value="ECO:0007669"/>
    <property type="project" value="InterPro"/>
</dbReference>
<dbReference type="InterPro" id="IPR015886">
    <property type="entry name" value="H2TH_FPG"/>
</dbReference>
<dbReference type="PROSITE" id="PS51068">
    <property type="entry name" value="FPG_CAT"/>
    <property type="match status" value="1"/>
</dbReference>
<dbReference type="GO" id="GO:0016829">
    <property type="term" value="F:lyase activity"/>
    <property type="evidence" value="ECO:0007669"/>
    <property type="project" value="UniProtKB-KW"/>
</dbReference>
<keyword evidence="8" id="KW-0511">Multifunctional enzyme</keyword>
<reference evidence="12" key="1">
    <citation type="submission" date="2020-05" db="EMBL/GenBank/DDBJ databases">
        <title>Evolutionary and genomic comparisons of hybrid uninucleate and nonhybrid Rhizoctonia fungi.</title>
        <authorList>
            <person name="Li C."/>
            <person name="Chen X."/>
        </authorList>
    </citation>
    <scope>NUCLEOTIDE SEQUENCE</scope>
    <source>
        <strain evidence="12">AG-1 IA</strain>
    </source>
</reference>
<keyword evidence="5" id="KW-0238">DNA-binding</keyword>
<accession>A0A8H8T2J1</accession>
<keyword evidence="4" id="KW-0378">Hydrolase</keyword>
<evidence type="ECO:0000256" key="7">
    <source>
        <dbReference type="ARBA" id="ARBA00023239"/>
    </source>
</evidence>
<proteinExistence type="inferred from homology"/>
<organism evidence="12 13">
    <name type="scientific">Rhizoctonia solani</name>
    <dbReference type="NCBI Taxonomy" id="456999"/>
    <lineage>
        <taxon>Eukaryota</taxon>
        <taxon>Fungi</taxon>
        <taxon>Dikarya</taxon>
        <taxon>Basidiomycota</taxon>
        <taxon>Agaricomycotina</taxon>
        <taxon>Agaricomycetes</taxon>
        <taxon>Cantharellales</taxon>
        <taxon>Ceratobasidiaceae</taxon>
        <taxon>Rhizoctonia</taxon>
    </lineage>
</organism>
<feature type="compositionally biased region" description="Polar residues" evidence="10">
    <location>
        <begin position="826"/>
        <end position="837"/>
    </location>
</feature>
<evidence type="ECO:0000256" key="4">
    <source>
        <dbReference type="ARBA" id="ARBA00022801"/>
    </source>
</evidence>
<dbReference type="Pfam" id="PF01149">
    <property type="entry name" value="Fapy_DNA_glyco"/>
    <property type="match status" value="1"/>
</dbReference>
<feature type="compositionally biased region" description="Low complexity" evidence="10">
    <location>
        <begin position="591"/>
        <end position="667"/>
    </location>
</feature>
<feature type="compositionally biased region" description="Low complexity" evidence="10">
    <location>
        <begin position="1"/>
        <end position="29"/>
    </location>
</feature>
<comment type="similarity">
    <text evidence="2">Belongs to the FPG family.</text>
</comment>
<dbReference type="GO" id="GO:0003684">
    <property type="term" value="F:damaged DNA binding"/>
    <property type="evidence" value="ECO:0007669"/>
    <property type="project" value="InterPro"/>
</dbReference>
<dbReference type="SUPFAM" id="SSF81624">
    <property type="entry name" value="N-terminal domain of MutM-like DNA repair proteins"/>
    <property type="match status" value="1"/>
</dbReference>
<dbReference type="InterPro" id="IPR010979">
    <property type="entry name" value="Ribosomal_uS13-like_H2TH"/>
</dbReference>
<dbReference type="GO" id="GO:0006284">
    <property type="term" value="P:base-excision repair"/>
    <property type="evidence" value="ECO:0007669"/>
    <property type="project" value="InterPro"/>
</dbReference>
<dbReference type="EMBL" id="CP059673">
    <property type="protein sequence ID" value="QRW27551.1"/>
    <property type="molecule type" value="Genomic_DNA"/>
</dbReference>
<evidence type="ECO:0000256" key="1">
    <source>
        <dbReference type="ARBA" id="ARBA00001668"/>
    </source>
</evidence>
<dbReference type="KEGG" id="rsx:RhiXN_02146"/>
<feature type="compositionally biased region" description="Acidic residues" evidence="10">
    <location>
        <begin position="1225"/>
        <end position="1242"/>
    </location>
</feature>
<feature type="compositionally biased region" description="Pro residues" evidence="10">
    <location>
        <begin position="539"/>
        <end position="549"/>
    </location>
</feature>
<evidence type="ECO:0000256" key="3">
    <source>
        <dbReference type="ARBA" id="ARBA00022763"/>
    </source>
</evidence>
<evidence type="ECO:0000256" key="2">
    <source>
        <dbReference type="ARBA" id="ARBA00009409"/>
    </source>
</evidence>
<dbReference type="GeneID" id="67024428"/>
<dbReference type="PANTHER" id="PTHR22993">
    <property type="entry name" value="FORMAMIDOPYRIMIDINE-DNA GLYCOSYLASE"/>
    <property type="match status" value="1"/>
</dbReference>
<dbReference type="PANTHER" id="PTHR22993:SF9">
    <property type="entry name" value="FORMAMIDOPYRIMIDINE-DNA GLYCOSYLASE"/>
    <property type="match status" value="1"/>
</dbReference>
<feature type="region of interest" description="Disordered" evidence="10">
    <location>
        <begin position="534"/>
        <end position="702"/>
    </location>
</feature>
<dbReference type="SUPFAM" id="SSF46946">
    <property type="entry name" value="S13-like H2TH domain"/>
    <property type="match status" value="1"/>
</dbReference>